<keyword evidence="2" id="KW-1185">Reference proteome</keyword>
<protein>
    <submittedName>
        <fullName evidence="1">Uncharacterized protein</fullName>
    </submittedName>
</protein>
<evidence type="ECO:0000313" key="1">
    <source>
        <dbReference type="EMBL" id="KAK8374734.1"/>
    </source>
</evidence>
<dbReference type="AlphaFoldDB" id="A0AAW0SH72"/>
<name>A0AAW0SH72_SCYPA</name>
<organism evidence="1 2">
    <name type="scientific">Scylla paramamosain</name>
    <name type="common">Mud crab</name>
    <dbReference type="NCBI Taxonomy" id="85552"/>
    <lineage>
        <taxon>Eukaryota</taxon>
        <taxon>Metazoa</taxon>
        <taxon>Ecdysozoa</taxon>
        <taxon>Arthropoda</taxon>
        <taxon>Crustacea</taxon>
        <taxon>Multicrustacea</taxon>
        <taxon>Malacostraca</taxon>
        <taxon>Eumalacostraca</taxon>
        <taxon>Eucarida</taxon>
        <taxon>Decapoda</taxon>
        <taxon>Pleocyemata</taxon>
        <taxon>Brachyura</taxon>
        <taxon>Eubrachyura</taxon>
        <taxon>Portunoidea</taxon>
        <taxon>Portunidae</taxon>
        <taxon>Portuninae</taxon>
        <taxon>Scylla</taxon>
    </lineage>
</organism>
<evidence type="ECO:0000313" key="2">
    <source>
        <dbReference type="Proteomes" id="UP001487740"/>
    </source>
</evidence>
<dbReference type="EMBL" id="JARAKH010000235">
    <property type="protein sequence ID" value="KAK8374734.1"/>
    <property type="molecule type" value="Genomic_DNA"/>
</dbReference>
<reference evidence="1 2" key="1">
    <citation type="submission" date="2023-03" db="EMBL/GenBank/DDBJ databases">
        <title>High-quality genome of Scylla paramamosain provides insights in environmental adaptation.</title>
        <authorList>
            <person name="Zhang L."/>
        </authorList>
    </citation>
    <scope>NUCLEOTIDE SEQUENCE [LARGE SCALE GENOMIC DNA]</scope>
    <source>
        <strain evidence="1">LZ_2023a</strain>
        <tissue evidence="1">Muscle</tissue>
    </source>
</reference>
<gene>
    <name evidence="1" type="ORF">O3P69_015565</name>
</gene>
<sequence length="104" mass="12139">MVFREQRRLWYLMSTPVELYAAVMHAAQWSWPGLRRVAGDPPIARWATGRIEASTSRAGWHWHWQRWAEQDIENKGDCCSLGVYRPVISLMCSYSQQIGRCMVP</sequence>
<proteinExistence type="predicted"/>
<dbReference type="Proteomes" id="UP001487740">
    <property type="component" value="Unassembled WGS sequence"/>
</dbReference>
<comment type="caution">
    <text evidence="1">The sequence shown here is derived from an EMBL/GenBank/DDBJ whole genome shotgun (WGS) entry which is preliminary data.</text>
</comment>
<accession>A0AAW0SH72</accession>